<name>A0ABW4I8D2_9SPHI</name>
<dbReference type="Gene3D" id="1.10.10.10">
    <property type="entry name" value="Winged helix-like DNA-binding domain superfamily/Winged helix DNA-binding domain"/>
    <property type="match status" value="1"/>
</dbReference>
<feature type="domain" description="RNA polymerase sigma factor 70 region 4 type 2" evidence="6">
    <location>
        <begin position="120"/>
        <end position="170"/>
    </location>
</feature>
<evidence type="ECO:0000256" key="3">
    <source>
        <dbReference type="ARBA" id="ARBA00023082"/>
    </source>
</evidence>
<keyword evidence="3" id="KW-0731">Sigma factor</keyword>
<sequence length="189" mass="21781">MKLQHKYSLEDIISGCQKAERRSQEALYKLMASKMFGVCMRYAKNQFEAEDMLQTGFIKVFRNIDSYRGDGSFEGWVRRIMVNTSIEFYRKNLKTLGDVDVNDFTESVSVEFEISNLNARDLMCLVQTLPDSYRMVFNMYAIEGYSHREIGQIIGITEGASKAQLSRARAILRDEIKKMEGQSYESNVG</sequence>
<dbReference type="InterPro" id="IPR013249">
    <property type="entry name" value="RNA_pol_sigma70_r4_t2"/>
</dbReference>
<dbReference type="PANTHER" id="PTHR43133">
    <property type="entry name" value="RNA POLYMERASE ECF-TYPE SIGMA FACTO"/>
    <property type="match status" value="1"/>
</dbReference>
<dbReference type="SUPFAM" id="SSF88659">
    <property type="entry name" value="Sigma3 and sigma4 domains of RNA polymerase sigma factors"/>
    <property type="match status" value="1"/>
</dbReference>
<dbReference type="Pfam" id="PF08281">
    <property type="entry name" value="Sigma70_r4_2"/>
    <property type="match status" value="1"/>
</dbReference>
<reference evidence="8" key="1">
    <citation type="journal article" date="2019" name="Int. J. Syst. Evol. Microbiol.">
        <title>The Global Catalogue of Microorganisms (GCM) 10K type strain sequencing project: providing services to taxonomists for standard genome sequencing and annotation.</title>
        <authorList>
            <consortium name="The Broad Institute Genomics Platform"/>
            <consortium name="The Broad Institute Genome Sequencing Center for Infectious Disease"/>
            <person name="Wu L."/>
            <person name="Ma J."/>
        </authorList>
    </citation>
    <scope>NUCLEOTIDE SEQUENCE [LARGE SCALE GENOMIC DNA]</scope>
    <source>
        <strain evidence="8">CCUG 53762</strain>
    </source>
</reference>
<protein>
    <submittedName>
        <fullName evidence="7">RNA polymerase sigma factor</fullName>
    </submittedName>
</protein>
<keyword evidence="4" id="KW-0804">Transcription</keyword>
<evidence type="ECO:0000313" key="7">
    <source>
        <dbReference type="EMBL" id="MFD1628559.1"/>
    </source>
</evidence>
<dbReference type="InterPro" id="IPR036388">
    <property type="entry name" value="WH-like_DNA-bd_sf"/>
</dbReference>
<dbReference type="InterPro" id="IPR007627">
    <property type="entry name" value="RNA_pol_sigma70_r2"/>
</dbReference>
<dbReference type="EMBL" id="JBHUDG010000002">
    <property type="protein sequence ID" value="MFD1628559.1"/>
    <property type="molecule type" value="Genomic_DNA"/>
</dbReference>
<gene>
    <name evidence="7" type="ORF">ACFSAH_01650</name>
</gene>
<dbReference type="InterPro" id="IPR014284">
    <property type="entry name" value="RNA_pol_sigma-70_dom"/>
</dbReference>
<dbReference type="Pfam" id="PF04542">
    <property type="entry name" value="Sigma70_r2"/>
    <property type="match status" value="1"/>
</dbReference>
<dbReference type="Gene3D" id="1.10.1740.10">
    <property type="match status" value="1"/>
</dbReference>
<proteinExistence type="inferred from homology"/>
<dbReference type="SUPFAM" id="SSF88946">
    <property type="entry name" value="Sigma2 domain of RNA polymerase sigma factors"/>
    <property type="match status" value="1"/>
</dbReference>
<dbReference type="InterPro" id="IPR013325">
    <property type="entry name" value="RNA_pol_sigma_r2"/>
</dbReference>
<accession>A0ABW4I8D2</accession>
<dbReference type="Proteomes" id="UP001597118">
    <property type="component" value="Unassembled WGS sequence"/>
</dbReference>
<keyword evidence="2" id="KW-0805">Transcription regulation</keyword>
<dbReference type="RefSeq" id="WP_379660943.1">
    <property type="nucleotide sequence ID" value="NZ_JBHUDG010000002.1"/>
</dbReference>
<organism evidence="7 8">
    <name type="scientific">Pseudopedobacter beijingensis</name>
    <dbReference type="NCBI Taxonomy" id="1207056"/>
    <lineage>
        <taxon>Bacteria</taxon>
        <taxon>Pseudomonadati</taxon>
        <taxon>Bacteroidota</taxon>
        <taxon>Sphingobacteriia</taxon>
        <taxon>Sphingobacteriales</taxon>
        <taxon>Sphingobacteriaceae</taxon>
        <taxon>Pseudopedobacter</taxon>
    </lineage>
</organism>
<dbReference type="CDD" id="cd06171">
    <property type="entry name" value="Sigma70_r4"/>
    <property type="match status" value="1"/>
</dbReference>
<evidence type="ECO:0000259" key="5">
    <source>
        <dbReference type="Pfam" id="PF04542"/>
    </source>
</evidence>
<dbReference type="InterPro" id="IPR039425">
    <property type="entry name" value="RNA_pol_sigma-70-like"/>
</dbReference>
<comment type="similarity">
    <text evidence="1">Belongs to the sigma-70 factor family. ECF subfamily.</text>
</comment>
<dbReference type="InterPro" id="IPR013324">
    <property type="entry name" value="RNA_pol_sigma_r3/r4-like"/>
</dbReference>
<evidence type="ECO:0000313" key="8">
    <source>
        <dbReference type="Proteomes" id="UP001597118"/>
    </source>
</evidence>
<keyword evidence="8" id="KW-1185">Reference proteome</keyword>
<evidence type="ECO:0000256" key="4">
    <source>
        <dbReference type="ARBA" id="ARBA00023163"/>
    </source>
</evidence>
<evidence type="ECO:0000256" key="1">
    <source>
        <dbReference type="ARBA" id="ARBA00010641"/>
    </source>
</evidence>
<evidence type="ECO:0000256" key="2">
    <source>
        <dbReference type="ARBA" id="ARBA00023015"/>
    </source>
</evidence>
<feature type="domain" description="RNA polymerase sigma-70 region 2" evidence="5">
    <location>
        <begin position="28"/>
        <end position="92"/>
    </location>
</feature>
<comment type="caution">
    <text evidence="7">The sequence shown here is derived from an EMBL/GenBank/DDBJ whole genome shotgun (WGS) entry which is preliminary data.</text>
</comment>
<dbReference type="NCBIfam" id="TIGR02937">
    <property type="entry name" value="sigma70-ECF"/>
    <property type="match status" value="1"/>
</dbReference>
<evidence type="ECO:0000259" key="6">
    <source>
        <dbReference type="Pfam" id="PF08281"/>
    </source>
</evidence>
<dbReference type="PANTHER" id="PTHR43133:SF46">
    <property type="entry name" value="RNA POLYMERASE SIGMA-70 FACTOR ECF SUBFAMILY"/>
    <property type="match status" value="1"/>
</dbReference>